<dbReference type="InterPro" id="IPR005590">
    <property type="entry name" value="DUF333"/>
</dbReference>
<organism evidence="2 3">
    <name type="scientific">Edwardsiella piscicida</name>
    <dbReference type="NCBI Taxonomy" id="1263550"/>
    <lineage>
        <taxon>Bacteria</taxon>
        <taxon>Pseudomonadati</taxon>
        <taxon>Pseudomonadota</taxon>
        <taxon>Gammaproteobacteria</taxon>
        <taxon>Enterobacterales</taxon>
        <taxon>Hafniaceae</taxon>
        <taxon>Edwardsiella</taxon>
    </lineage>
</organism>
<dbReference type="AlphaFoldDB" id="A0AAQ3H318"/>
<feature type="signal peptide" evidence="1">
    <location>
        <begin position="1"/>
        <end position="20"/>
    </location>
</feature>
<dbReference type="EMBL" id="CP118390">
    <property type="protein sequence ID" value="WDU89525.1"/>
    <property type="molecule type" value="Genomic_DNA"/>
</dbReference>
<reference evidence="2" key="1">
    <citation type="submission" date="2022-10" db="EMBL/GenBank/DDBJ databases">
        <title>Complete genome of Ep21-8.</title>
        <authorList>
            <person name="Kang Y.-R."/>
            <person name="Kim D.-H."/>
        </authorList>
    </citation>
    <scope>NUCLEOTIDE SEQUENCE</scope>
    <source>
        <strain evidence="2">Ep21-8</strain>
    </source>
</reference>
<feature type="chain" id="PRO_5042939313" evidence="1">
    <location>
        <begin position="21"/>
        <end position="85"/>
    </location>
</feature>
<proteinExistence type="predicted"/>
<gene>
    <name evidence="2" type="ORF">PWJ79_08615</name>
</gene>
<evidence type="ECO:0000313" key="2">
    <source>
        <dbReference type="EMBL" id="WDU89525.1"/>
    </source>
</evidence>
<protein>
    <submittedName>
        <fullName evidence="2">DUF333 domain-containing protein</fullName>
    </submittedName>
</protein>
<dbReference type="Proteomes" id="UP001223683">
    <property type="component" value="Chromosome"/>
</dbReference>
<dbReference type="GeneID" id="72528618"/>
<sequence length="85" mass="8430">MRGVAMGIGGLLVVMLSGCASEPAAQTAGARPHIAASAALSEGCALIGGEVALAHQLDGTSLVQCQLPDGKRCTERGVISGRCPN</sequence>
<dbReference type="Pfam" id="PF03891">
    <property type="entry name" value="DUF333"/>
    <property type="match status" value="1"/>
</dbReference>
<keyword evidence="1" id="KW-0732">Signal</keyword>
<name>A0AAQ3H318_EDWPI</name>
<evidence type="ECO:0000313" key="3">
    <source>
        <dbReference type="Proteomes" id="UP001223683"/>
    </source>
</evidence>
<dbReference type="PROSITE" id="PS51257">
    <property type="entry name" value="PROKAR_LIPOPROTEIN"/>
    <property type="match status" value="1"/>
</dbReference>
<dbReference type="RefSeq" id="WP_034168064.1">
    <property type="nucleotide sequence ID" value="NC_013508.1"/>
</dbReference>
<evidence type="ECO:0000256" key="1">
    <source>
        <dbReference type="SAM" id="SignalP"/>
    </source>
</evidence>
<accession>A0AAQ3H318</accession>